<comment type="caution">
    <text evidence="12">The sequence shown here is derived from an EMBL/GenBank/DDBJ whole genome shotgun (WGS) entry which is preliminary data.</text>
</comment>
<evidence type="ECO:0000256" key="10">
    <source>
        <dbReference type="SAM" id="MobiDB-lite"/>
    </source>
</evidence>
<gene>
    <name evidence="12" type="ORF">HAX54_029077</name>
</gene>
<feature type="compositionally biased region" description="Basic residues" evidence="10">
    <location>
        <begin position="31"/>
        <end position="43"/>
    </location>
</feature>
<dbReference type="InterPro" id="IPR036457">
    <property type="entry name" value="PPM-type-like_dom_sf"/>
</dbReference>
<keyword evidence="7 9" id="KW-0904">Protein phosphatase</keyword>
<name>A0ABS8V5R2_DATST</name>
<proteinExistence type="inferred from homology"/>
<evidence type="ECO:0000256" key="9">
    <source>
        <dbReference type="RuleBase" id="RU003465"/>
    </source>
</evidence>
<organism evidence="12 13">
    <name type="scientific">Datura stramonium</name>
    <name type="common">Jimsonweed</name>
    <name type="synonym">Common thornapple</name>
    <dbReference type="NCBI Taxonomy" id="4076"/>
    <lineage>
        <taxon>Eukaryota</taxon>
        <taxon>Viridiplantae</taxon>
        <taxon>Streptophyta</taxon>
        <taxon>Embryophyta</taxon>
        <taxon>Tracheophyta</taxon>
        <taxon>Spermatophyta</taxon>
        <taxon>Magnoliopsida</taxon>
        <taxon>eudicotyledons</taxon>
        <taxon>Gunneridae</taxon>
        <taxon>Pentapetalae</taxon>
        <taxon>asterids</taxon>
        <taxon>lamiids</taxon>
        <taxon>Solanales</taxon>
        <taxon>Solanaceae</taxon>
        <taxon>Solanoideae</taxon>
        <taxon>Datureae</taxon>
        <taxon>Datura</taxon>
    </lineage>
</organism>
<dbReference type="InterPro" id="IPR000222">
    <property type="entry name" value="PP2C_BS"/>
</dbReference>
<keyword evidence="6" id="KW-0460">Magnesium</keyword>
<evidence type="ECO:0000313" key="12">
    <source>
        <dbReference type="EMBL" id="MCD9642347.1"/>
    </source>
</evidence>
<evidence type="ECO:0000256" key="2">
    <source>
        <dbReference type="ARBA" id="ARBA00001946"/>
    </source>
</evidence>
<keyword evidence="13" id="KW-1185">Reference proteome</keyword>
<protein>
    <recommendedName>
        <fullName evidence="3">protein-serine/threonine phosphatase</fullName>
        <ecNumber evidence="3">3.1.3.16</ecNumber>
    </recommendedName>
</protein>
<evidence type="ECO:0000256" key="8">
    <source>
        <dbReference type="ARBA" id="ARBA00023211"/>
    </source>
</evidence>
<feature type="region of interest" description="Disordered" evidence="10">
    <location>
        <begin position="20"/>
        <end position="93"/>
    </location>
</feature>
<dbReference type="InterPro" id="IPR015655">
    <property type="entry name" value="PP2C"/>
</dbReference>
<dbReference type="CDD" id="cd00143">
    <property type="entry name" value="PP2Cc"/>
    <property type="match status" value="1"/>
</dbReference>
<evidence type="ECO:0000256" key="1">
    <source>
        <dbReference type="ARBA" id="ARBA00001936"/>
    </source>
</evidence>
<comment type="cofactor">
    <cofactor evidence="1">
        <name>Mn(2+)</name>
        <dbReference type="ChEBI" id="CHEBI:29035"/>
    </cofactor>
</comment>
<keyword evidence="5 9" id="KW-0378">Hydrolase</keyword>
<dbReference type="EC" id="3.1.3.16" evidence="3"/>
<comment type="cofactor">
    <cofactor evidence="2">
        <name>Mg(2+)</name>
        <dbReference type="ChEBI" id="CHEBI:18420"/>
    </cofactor>
</comment>
<reference evidence="12 13" key="1">
    <citation type="journal article" date="2021" name="BMC Genomics">
        <title>Datura genome reveals duplications of psychoactive alkaloid biosynthetic genes and high mutation rate following tissue culture.</title>
        <authorList>
            <person name="Rajewski A."/>
            <person name="Carter-House D."/>
            <person name="Stajich J."/>
            <person name="Litt A."/>
        </authorList>
    </citation>
    <scope>NUCLEOTIDE SEQUENCE [LARGE SCALE GENOMIC DNA]</scope>
    <source>
        <strain evidence="12">AR-01</strain>
    </source>
</reference>
<evidence type="ECO:0000256" key="3">
    <source>
        <dbReference type="ARBA" id="ARBA00013081"/>
    </source>
</evidence>
<dbReference type="Gene3D" id="3.60.40.10">
    <property type="entry name" value="PPM-type phosphatase domain"/>
    <property type="match status" value="1"/>
</dbReference>
<dbReference type="SMART" id="SM00332">
    <property type="entry name" value="PP2Cc"/>
    <property type="match status" value="1"/>
</dbReference>
<accession>A0ABS8V5R2</accession>
<evidence type="ECO:0000256" key="6">
    <source>
        <dbReference type="ARBA" id="ARBA00022842"/>
    </source>
</evidence>
<sequence>MPVFHCNVCKRLQKIAKMVSKGNDNSSEKCRSRRQHRIRLRRLHLQDRDSSSSNSQRRQAGAHSPETTDPSSSTSVMPPVQVGSMTIKGRRRTMEDEVSIRQNLCAPEINARRPIDFFAIYDGHGGPHVSALCRERLHVLLEEELMRRRNNTYMRGSTSSDGQQEWEAAWKALLKRCFLRLDQMASTNCDCGNQGYSCGCPHDYTLGLTGSTAVVAILTDDTIIVANCGDSRAVLSRNERAVALSFDHKPNKRDEYARIVAYGGRVIYSPTPRVEGILAMSRAIASQAWQMPFNLSSNLALPNLPLVNDKRVNIIWVVAHIGATMIYGVNIYPESSHSLIGGKLIVDSSLGDNYLKPYVIPEPEITFIKREAEDECMILASDGLWDVISNEMACQVARECLRREAIISSQSASAAALLTRLAMGRNSSDNISVIVVDLKRNHVGG</sequence>
<dbReference type="PROSITE" id="PS51746">
    <property type="entry name" value="PPM_2"/>
    <property type="match status" value="1"/>
</dbReference>
<keyword evidence="8" id="KW-0464">Manganese</keyword>
<evidence type="ECO:0000313" key="13">
    <source>
        <dbReference type="Proteomes" id="UP000823775"/>
    </source>
</evidence>
<evidence type="ECO:0000256" key="5">
    <source>
        <dbReference type="ARBA" id="ARBA00022801"/>
    </source>
</evidence>
<comment type="similarity">
    <text evidence="9">Belongs to the PP2C family.</text>
</comment>
<dbReference type="SUPFAM" id="SSF81606">
    <property type="entry name" value="PP2C-like"/>
    <property type="match status" value="1"/>
</dbReference>
<keyword evidence="4" id="KW-0479">Metal-binding</keyword>
<evidence type="ECO:0000256" key="4">
    <source>
        <dbReference type="ARBA" id="ARBA00022723"/>
    </source>
</evidence>
<evidence type="ECO:0000259" key="11">
    <source>
        <dbReference type="PROSITE" id="PS51746"/>
    </source>
</evidence>
<dbReference type="PROSITE" id="PS01032">
    <property type="entry name" value="PPM_1"/>
    <property type="match status" value="1"/>
</dbReference>
<dbReference type="Pfam" id="PF00481">
    <property type="entry name" value="PP2C"/>
    <property type="match status" value="2"/>
</dbReference>
<dbReference type="InterPro" id="IPR001932">
    <property type="entry name" value="PPM-type_phosphatase-like_dom"/>
</dbReference>
<dbReference type="PANTHER" id="PTHR47992">
    <property type="entry name" value="PROTEIN PHOSPHATASE"/>
    <property type="match status" value="1"/>
</dbReference>
<dbReference type="Proteomes" id="UP000823775">
    <property type="component" value="Unassembled WGS sequence"/>
</dbReference>
<feature type="domain" description="PPM-type phosphatase" evidence="11">
    <location>
        <begin position="81"/>
        <end position="438"/>
    </location>
</feature>
<dbReference type="EMBL" id="JACEIK010003598">
    <property type="protein sequence ID" value="MCD9642347.1"/>
    <property type="molecule type" value="Genomic_DNA"/>
</dbReference>
<feature type="compositionally biased region" description="Low complexity" evidence="10">
    <location>
        <begin position="51"/>
        <end position="75"/>
    </location>
</feature>
<evidence type="ECO:0000256" key="7">
    <source>
        <dbReference type="ARBA" id="ARBA00022912"/>
    </source>
</evidence>